<sequence>MNGLAMDLSKSRVGLCLPWIEVKDNMFKHIIIVALIAFNSMHMFDANRRLDESLVRQYMSMDATIYADIRSRLNGKDSRPQNNSTDQIEDNVRELRQFFSGGVLQAPTYQCQYMVSYFGLILFEFIKCILINEIPGNICLGCAQQYTDLIQAYADLTNETVSNCTLGFINKDKANLIHSLYSNGIYQWKDGDCDNCFGGKDQYENLVVHNDTQYYFQLTEEHMNCLQSANSSHNESCIECKTSYHVINDYYDLLAENYTNDVCNDIIASVYLIIQ</sequence>
<protein>
    <submittedName>
        <fullName evidence="1">Uncharacterized protein</fullName>
    </submittedName>
</protein>
<proteinExistence type="predicted"/>
<organism evidence="1">
    <name type="scientific">Medioppia subpectinata</name>
    <dbReference type="NCBI Taxonomy" id="1979941"/>
    <lineage>
        <taxon>Eukaryota</taxon>
        <taxon>Metazoa</taxon>
        <taxon>Ecdysozoa</taxon>
        <taxon>Arthropoda</taxon>
        <taxon>Chelicerata</taxon>
        <taxon>Arachnida</taxon>
        <taxon>Acari</taxon>
        <taxon>Acariformes</taxon>
        <taxon>Sarcoptiformes</taxon>
        <taxon>Oribatida</taxon>
        <taxon>Brachypylina</taxon>
        <taxon>Oppioidea</taxon>
        <taxon>Oppiidae</taxon>
        <taxon>Medioppia</taxon>
    </lineage>
</organism>
<dbReference type="PANTHER" id="PTHR15644:SF2">
    <property type="entry name" value="OSTEOPETROSIS-ASSOCIATED TRANSMEMBRANE PROTEIN 1"/>
    <property type="match status" value="1"/>
</dbReference>
<dbReference type="Proteomes" id="UP000759131">
    <property type="component" value="Unassembled WGS sequence"/>
</dbReference>
<dbReference type="Pfam" id="PF09777">
    <property type="entry name" value="OSTMP1"/>
    <property type="match status" value="1"/>
</dbReference>
<dbReference type="GO" id="GO:0005829">
    <property type="term" value="C:cytosol"/>
    <property type="evidence" value="ECO:0007669"/>
    <property type="project" value="TreeGrafter"/>
</dbReference>
<name>A0A7R9Q0X8_9ACAR</name>
<reference evidence="1" key="1">
    <citation type="submission" date="2020-11" db="EMBL/GenBank/DDBJ databases">
        <authorList>
            <person name="Tran Van P."/>
        </authorList>
    </citation>
    <scope>NUCLEOTIDE SEQUENCE</scope>
</reference>
<dbReference type="OrthoDB" id="8021850at2759"/>
<keyword evidence="2" id="KW-1185">Reference proteome</keyword>
<accession>A0A7R9Q0X8</accession>
<dbReference type="AlphaFoldDB" id="A0A7R9Q0X8"/>
<evidence type="ECO:0000313" key="2">
    <source>
        <dbReference type="Proteomes" id="UP000759131"/>
    </source>
</evidence>
<dbReference type="PANTHER" id="PTHR15644">
    <property type="entry name" value="OSTEOPETROSIS ASSOCIATED TRANSMEMBRANE PROTEIN 1"/>
    <property type="match status" value="1"/>
</dbReference>
<dbReference type="EMBL" id="CAJPIZ010004637">
    <property type="protein sequence ID" value="CAG2107757.1"/>
    <property type="molecule type" value="Genomic_DNA"/>
</dbReference>
<evidence type="ECO:0000313" key="1">
    <source>
        <dbReference type="EMBL" id="CAD7627327.1"/>
    </source>
</evidence>
<dbReference type="InterPro" id="IPR019172">
    <property type="entry name" value="Osteopetrosis-assoc_TM_1"/>
</dbReference>
<dbReference type="EMBL" id="OC859212">
    <property type="protein sequence ID" value="CAD7627327.1"/>
    <property type="molecule type" value="Genomic_DNA"/>
</dbReference>
<gene>
    <name evidence="1" type="ORF">OSB1V03_LOCUS7757</name>
</gene>